<dbReference type="RefSeq" id="XP_027398622.1">
    <property type="nucleotide sequence ID" value="XM_027542821.1"/>
</dbReference>
<gene>
    <name evidence="7" type="primary">LOC113893117</name>
</gene>
<evidence type="ECO:0000313" key="9">
    <source>
        <dbReference type="Proteomes" id="UP000314981"/>
    </source>
</evidence>
<evidence type="ECO:0000256" key="3">
    <source>
        <dbReference type="ARBA" id="ARBA00022989"/>
    </source>
</evidence>
<dbReference type="InterPro" id="IPR029208">
    <property type="entry name" value="COX14"/>
</dbReference>
<dbReference type="RefSeq" id="XP_027398620.1">
    <property type="nucleotide sequence ID" value="XM_027542819.1"/>
</dbReference>
<proteinExistence type="predicted"/>
<evidence type="ECO:0000313" key="7">
    <source>
        <dbReference type="Ensembl" id="ENSBIXP00000018283.1"/>
    </source>
</evidence>
<evidence type="ECO:0000256" key="5">
    <source>
        <dbReference type="ARBA" id="ARBA00023136"/>
    </source>
</evidence>
<dbReference type="GO" id="GO:0031966">
    <property type="term" value="C:mitochondrial membrane"/>
    <property type="evidence" value="ECO:0007669"/>
    <property type="project" value="UniProtKB-SubCell"/>
</dbReference>
<dbReference type="OMA" id="VYHYFQR"/>
<dbReference type="GeneID" id="113893117"/>
<evidence type="ECO:0000256" key="2">
    <source>
        <dbReference type="ARBA" id="ARBA00022692"/>
    </source>
</evidence>
<dbReference type="Ensembl" id="ENSBIXT00005024722.1">
    <property type="protein sequence ID" value="ENSBIXP00005014395.1"/>
    <property type="gene ID" value="ENSBIXG00005018391.1"/>
</dbReference>
<reference evidence="7" key="2">
    <citation type="submission" date="2025-05" db="UniProtKB">
        <authorList>
            <consortium name="Ensembl"/>
        </authorList>
    </citation>
    <scope>IDENTIFICATION</scope>
</reference>
<evidence type="ECO:0000313" key="10">
    <source>
        <dbReference type="Proteomes" id="UP000429181"/>
    </source>
</evidence>
<dbReference type="GeneTree" id="ENSGT00390000002190"/>
<dbReference type="PANTHER" id="PTHR36684">
    <property type="entry name" value="CYTOCHROME C OXIDASE ASSEMBLY PROTEIN COX14"/>
    <property type="match status" value="1"/>
</dbReference>
<dbReference type="RefSeq" id="XP_027398624.1">
    <property type="nucleotide sequence ID" value="XM_027542823.1"/>
</dbReference>
<keyword evidence="4" id="KW-0496">Mitochondrion</keyword>
<dbReference type="STRING" id="30522.A0A4W2D248"/>
<keyword evidence="9" id="KW-1185">Reference proteome</keyword>
<dbReference type="RefSeq" id="XP_027398619.1">
    <property type="nucleotide sequence ID" value="XM_027542818.1"/>
</dbReference>
<sequence length="57" mass="6470">MPTAKQLADIGYKTFSTSMMLLTVYGGYLCSVRAYHYFQRRSSRRQAAEEQKTSGAL</sequence>
<dbReference type="Proteomes" id="UP000314981">
    <property type="component" value="Chromosome 5"/>
</dbReference>
<protein>
    <submittedName>
        <fullName evidence="8">Cytochrome c oxidase assembly protein COX14</fullName>
    </submittedName>
</protein>
<dbReference type="RefSeq" id="XP_027398626.1">
    <property type="nucleotide sequence ID" value="XM_027542825.1"/>
</dbReference>
<evidence type="ECO:0000256" key="4">
    <source>
        <dbReference type="ARBA" id="ARBA00023128"/>
    </source>
</evidence>
<organism evidence="7 9">
    <name type="scientific">Bos indicus x Bos taurus</name>
    <name type="common">Hybrid cattle</name>
    <dbReference type="NCBI Taxonomy" id="30522"/>
    <lineage>
        <taxon>Eukaryota</taxon>
        <taxon>Metazoa</taxon>
        <taxon>Chordata</taxon>
        <taxon>Craniata</taxon>
        <taxon>Vertebrata</taxon>
        <taxon>Euteleostomi</taxon>
        <taxon>Mammalia</taxon>
        <taxon>Eutheria</taxon>
        <taxon>Laurasiatheria</taxon>
        <taxon>Artiodactyla</taxon>
        <taxon>Ruminantia</taxon>
        <taxon>Pecora</taxon>
        <taxon>Bovidae</taxon>
        <taxon>Bovinae</taxon>
        <taxon>Bos</taxon>
    </lineage>
</organism>
<dbReference type="Pfam" id="PF14880">
    <property type="entry name" value="COX14"/>
    <property type="match status" value="1"/>
</dbReference>
<evidence type="ECO:0000313" key="8">
    <source>
        <dbReference type="Ensembl" id="ENSBIXP00005014395.1"/>
    </source>
</evidence>
<dbReference type="AlphaFoldDB" id="A0A4W2D248"/>
<evidence type="ECO:0000256" key="1">
    <source>
        <dbReference type="ARBA" id="ARBA00004304"/>
    </source>
</evidence>
<keyword evidence="5 6" id="KW-0472">Membrane</keyword>
<dbReference type="Ensembl" id="ENSBIXT00000031242.1">
    <property type="protein sequence ID" value="ENSBIXP00000018283.1"/>
    <property type="gene ID" value="ENSBIXG00000022147.1"/>
</dbReference>
<dbReference type="Ensembl" id="ENSBIXT00005024858.1">
    <property type="protein sequence ID" value="ENSBIXP00005014403.1"/>
    <property type="gene ID" value="ENSBIXG00005018391.1"/>
</dbReference>
<dbReference type="RefSeq" id="XP_027398625.1">
    <property type="nucleotide sequence ID" value="XM_027542824.1"/>
</dbReference>
<feature type="transmembrane region" description="Helical" evidence="6">
    <location>
        <begin position="15"/>
        <end position="35"/>
    </location>
</feature>
<dbReference type="RefSeq" id="XP_027398623.1">
    <property type="nucleotide sequence ID" value="XM_027542822.1"/>
</dbReference>
<dbReference type="GO" id="GO:0033617">
    <property type="term" value="P:mitochondrial respiratory chain complex IV assembly"/>
    <property type="evidence" value="ECO:0007669"/>
    <property type="project" value="TreeGrafter"/>
</dbReference>
<accession>A0A4W2D248</accession>
<dbReference type="PANTHER" id="PTHR36684:SF1">
    <property type="entry name" value="CYTOCHROME C OXIDASE ASSEMBLY PROTEIN COX14"/>
    <property type="match status" value="1"/>
</dbReference>
<dbReference type="RefSeq" id="XP_027398621.1">
    <property type="nucleotide sequence ID" value="XM_027542820.1"/>
</dbReference>
<evidence type="ECO:0000256" key="6">
    <source>
        <dbReference type="SAM" id="Phobius"/>
    </source>
</evidence>
<keyword evidence="2 6" id="KW-0812">Transmembrane</keyword>
<comment type="subcellular location">
    <subcellularLocation>
        <location evidence="1">Mitochondrion membrane</location>
        <topology evidence="1">Single-pass membrane protein</topology>
    </subcellularLocation>
</comment>
<reference evidence="9 10" key="1">
    <citation type="submission" date="2018-11" db="EMBL/GenBank/DDBJ databases">
        <title>Haplotype-resolved cattle genomes.</title>
        <authorList>
            <person name="Low W.Y."/>
            <person name="Tearle R."/>
            <person name="Bickhart D.M."/>
            <person name="Rosen B.D."/>
            <person name="Koren S."/>
            <person name="Rhie A."/>
            <person name="Hiendleder S."/>
            <person name="Phillippy A.M."/>
            <person name="Smith T.P.L."/>
            <person name="Williams J.L."/>
        </authorList>
    </citation>
    <scope>NUCLEOTIDE SEQUENCE [LARGE SCALE GENOMIC DNA]</scope>
</reference>
<keyword evidence="3 6" id="KW-1133">Transmembrane helix</keyword>
<dbReference type="Proteomes" id="UP000429181">
    <property type="component" value="Chromosome 5"/>
</dbReference>
<name>A0A4W2D248_BOBOX</name>